<evidence type="ECO:0000256" key="1">
    <source>
        <dbReference type="SAM" id="MobiDB-lite"/>
    </source>
</evidence>
<feature type="region of interest" description="Disordered" evidence="1">
    <location>
        <begin position="89"/>
        <end position="109"/>
    </location>
</feature>
<name>A0ABR5NLW7_9GAMM</name>
<accession>A0ABR5NLW7</accession>
<reference evidence="2 3" key="1">
    <citation type="submission" date="2015-05" db="EMBL/GenBank/DDBJ databases">
        <title>Genome sequencing and analysis of members of genus Stenotrophomonas.</title>
        <authorList>
            <person name="Patil P.P."/>
            <person name="Midha S."/>
            <person name="Patil P.B."/>
        </authorList>
    </citation>
    <scope>NUCLEOTIDE SEQUENCE [LARGE SCALE GENOMIC DNA]</scope>
    <source>
        <strain evidence="2 3">DSM 12575</strain>
    </source>
</reference>
<evidence type="ECO:0000313" key="3">
    <source>
        <dbReference type="Proteomes" id="UP000050902"/>
    </source>
</evidence>
<protein>
    <submittedName>
        <fullName evidence="2">Uncharacterized protein</fullName>
    </submittedName>
</protein>
<evidence type="ECO:0000313" key="2">
    <source>
        <dbReference type="EMBL" id="KRG59056.1"/>
    </source>
</evidence>
<gene>
    <name evidence="2" type="ORF">ABB22_05225</name>
</gene>
<dbReference type="InterPro" id="IPR046170">
    <property type="entry name" value="DUF6172"/>
</dbReference>
<dbReference type="Proteomes" id="UP000050902">
    <property type="component" value="Unassembled WGS sequence"/>
</dbReference>
<sequence>MRKTYRLDIEGKHPDRLLEASKHDIRKYIKRERGKALPAGADFWDFDSKAGVDEASAQAVPFPELIRAVDALVAAGNRQFYVEVLRKPGKRTPRPAAEPTIAAESDFED</sequence>
<dbReference type="EMBL" id="LDJG01000006">
    <property type="protein sequence ID" value="KRG59056.1"/>
    <property type="molecule type" value="Genomic_DNA"/>
</dbReference>
<comment type="caution">
    <text evidence="2">The sequence shown here is derived from an EMBL/GenBank/DDBJ whole genome shotgun (WGS) entry which is preliminary data.</text>
</comment>
<proteinExistence type="predicted"/>
<dbReference type="Pfam" id="PF19669">
    <property type="entry name" value="DUF6172"/>
    <property type="match status" value="1"/>
</dbReference>
<keyword evidence="3" id="KW-1185">Reference proteome</keyword>
<dbReference type="RefSeq" id="WP_055772161.1">
    <property type="nucleotide sequence ID" value="NZ_JAFKME010000012.1"/>
</dbReference>
<organism evidence="2 3">
    <name type="scientific">Stenotrophomonas nitritireducens</name>
    <dbReference type="NCBI Taxonomy" id="83617"/>
    <lineage>
        <taxon>Bacteria</taxon>
        <taxon>Pseudomonadati</taxon>
        <taxon>Pseudomonadota</taxon>
        <taxon>Gammaproteobacteria</taxon>
        <taxon>Lysobacterales</taxon>
        <taxon>Lysobacteraceae</taxon>
        <taxon>Stenotrophomonas</taxon>
    </lineage>
</organism>